<dbReference type="EMBL" id="CAXHTA020000004">
    <property type="protein sequence ID" value="CAL5220655.1"/>
    <property type="molecule type" value="Genomic_DNA"/>
</dbReference>
<proteinExistence type="predicted"/>
<sequence length="177" mass="19716">MNAGMSQSSVLVAPVAHPYRCLFLRGQSRKTYGSLLLVRSGTWQEVHDPASGRPYYWNTHTNETSWEKPELNAVKESDLGLSSDASNRSDANTQPAALSQQQILDSLQQAYQSDSTGMQFWEVARSHRNDGVFEDSFSNFLTQQIAAAPEGVAREALLKLQARLSNPLLRQPAPFEF</sequence>
<dbReference type="Proteomes" id="UP001497392">
    <property type="component" value="Unassembled WGS sequence"/>
</dbReference>
<name>A0ABP1FL12_9CHLO</name>
<dbReference type="InterPro" id="IPR036020">
    <property type="entry name" value="WW_dom_sf"/>
</dbReference>
<keyword evidence="3" id="KW-1185">Reference proteome</keyword>
<dbReference type="PROSITE" id="PS50020">
    <property type="entry name" value="WW_DOMAIN_2"/>
    <property type="match status" value="1"/>
</dbReference>
<dbReference type="Pfam" id="PF00397">
    <property type="entry name" value="WW"/>
    <property type="match status" value="1"/>
</dbReference>
<evidence type="ECO:0000259" key="1">
    <source>
        <dbReference type="PROSITE" id="PS50020"/>
    </source>
</evidence>
<reference evidence="2 3" key="1">
    <citation type="submission" date="2024-06" db="EMBL/GenBank/DDBJ databases">
        <authorList>
            <person name="Kraege A."/>
            <person name="Thomma B."/>
        </authorList>
    </citation>
    <scope>NUCLEOTIDE SEQUENCE [LARGE SCALE GENOMIC DNA]</scope>
</reference>
<accession>A0ABP1FL12</accession>
<evidence type="ECO:0000313" key="3">
    <source>
        <dbReference type="Proteomes" id="UP001497392"/>
    </source>
</evidence>
<dbReference type="PROSITE" id="PS01159">
    <property type="entry name" value="WW_DOMAIN_1"/>
    <property type="match status" value="1"/>
</dbReference>
<dbReference type="Gene3D" id="2.20.70.10">
    <property type="match status" value="1"/>
</dbReference>
<dbReference type="SMART" id="SM00456">
    <property type="entry name" value="WW"/>
    <property type="match status" value="1"/>
</dbReference>
<feature type="domain" description="WW" evidence="1">
    <location>
        <begin position="43"/>
        <end position="71"/>
    </location>
</feature>
<gene>
    <name evidence="2" type="primary">g2700</name>
    <name evidence="2" type="ORF">VP750_LOCUS2314</name>
</gene>
<organism evidence="2 3">
    <name type="scientific">Coccomyxa viridis</name>
    <dbReference type="NCBI Taxonomy" id="1274662"/>
    <lineage>
        <taxon>Eukaryota</taxon>
        <taxon>Viridiplantae</taxon>
        <taxon>Chlorophyta</taxon>
        <taxon>core chlorophytes</taxon>
        <taxon>Trebouxiophyceae</taxon>
        <taxon>Trebouxiophyceae incertae sedis</taxon>
        <taxon>Coccomyxaceae</taxon>
        <taxon>Coccomyxa</taxon>
    </lineage>
</organism>
<evidence type="ECO:0000313" key="2">
    <source>
        <dbReference type="EMBL" id="CAL5220655.1"/>
    </source>
</evidence>
<dbReference type="SUPFAM" id="SSF51045">
    <property type="entry name" value="WW domain"/>
    <property type="match status" value="1"/>
</dbReference>
<dbReference type="InterPro" id="IPR001202">
    <property type="entry name" value="WW_dom"/>
</dbReference>
<dbReference type="CDD" id="cd00201">
    <property type="entry name" value="WW"/>
    <property type="match status" value="1"/>
</dbReference>
<comment type="caution">
    <text evidence="2">The sequence shown here is derived from an EMBL/GenBank/DDBJ whole genome shotgun (WGS) entry which is preliminary data.</text>
</comment>
<protein>
    <submittedName>
        <fullName evidence="2">G2700 protein</fullName>
    </submittedName>
</protein>